<protein>
    <recommendedName>
        <fullName evidence="10">V-ATPase proteolipid subunit C-like domain-containing protein</fullName>
    </recommendedName>
</protein>
<evidence type="ECO:0000256" key="4">
    <source>
        <dbReference type="ARBA" id="ARBA00022692"/>
    </source>
</evidence>
<evidence type="ECO:0000256" key="3">
    <source>
        <dbReference type="ARBA" id="ARBA00022448"/>
    </source>
</evidence>
<dbReference type="PRINTS" id="PR00122">
    <property type="entry name" value="VACATPASE"/>
</dbReference>
<dbReference type="Gene3D" id="1.20.120.610">
    <property type="entry name" value="lithium bound rotor ring of v- atpase"/>
    <property type="match status" value="1"/>
</dbReference>
<keyword evidence="5 8" id="KW-1133">Transmembrane helix</keyword>
<keyword evidence="6 8" id="KW-0406">Ion transport</keyword>
<proteinExistence type="inferred from homology"/>
<dbReference type="Pfam" id="PF00137">
    <property type="entry name" value="ATP-synt_C"/>
    <property type="match status" value="1"/>
</dbReference>
<dbReference type="InterPro" id="IPR000245">
    <property type="entry name" value="ATPase_proteolipid_csu"/>
</dbReference>
<gene>
    <name evidence="11" type="ORF">DAMNIGENAA_21930</name>
</gene>
<dbReference type="Proteomes" id="UP001144372">
    <property type="component" value="Unassembled WGS sequence"/>
</dbReference>
<evidence type="ECO:0000256" key="2">
    <source>
        <dbReference type="ARBA" id="ARBA00007296"/>
    </source>
</evidence>
<evidence type="ECO:0000256" key="9">
    <source>
        <dbReference type="SAM" id="SignalP"/>
    </source>
</evidence>
<comment type="similarity">
    <text evidence="2 8">Belongs to the V-ATPase proteolipid subunit family.</text>
</comment>
<dbReference type="GO" id="GO:0046961">
    <property type="term" value="F:proton-transporting ATPase activity, rotational mechanism"/>
    <property type="evidence" value="ECO:0007669"/>
    <property type="project" value="InterPro"/>
</dbReference>
<evidence type="ECO:0000256" key="6">
    <source>
        <dbReference type="ARBA" id="ARBA00023065"/>
    </source>
</evidence>
<reference evidence="11" key="1">
    <citation type="submission" date="2022-12" db="EMBL/GenBank/DDBJ databases">
        <title>Reference genome sequencing for broad-spectrum identification of bacterial and archaeal isolates by mass spectrometry.</title>
        <authorList>
            <person name="Sekiguchi Y."/>
            <person name="Tourlousse D.M."/>
        </authorList>
    </citation>
    <scope>NUCLEOTIDE SEQUENCE</scope>
    <source>
        <strain evidence="11">ASRB1</strain>
    </source>
</reference>
<sequence length="103" mass="10187">MERLKLLLMFFLPVCLVPAAAWAQEAASQGGISGAGIGYLSAAIAVGASTLGAGIAVAVVGSAAMGALSEKPELAGRALIFVGLAEGIAIYGMIVALMILAKL</sequence>
<organism evidence="11 12">
    <name type="scientific">Desulforhabdus amnigena</name>
    <dbReference type="NCBI Taxonomy" id="40218"/>
    <lineage>
        <taxon>Bacteria</taxon>
        <taxon>Pseudomonadati</taxon>
        <taxon>Thermodesulfobacteriota</taxon>
        <taxon>Syntrophobacteria</taxon>
        <taxon>Syntrophobacterales</taxon>
        <taxon>Syntrophobacteraceae</taxon>
        <taxon>Desulforhabdus</taxon>
    </lineage>
</organism>
<dbReference type="InterPro" id="IPR035921">
    <property type="entry name" value="F/V-ATP_Csub_sf"/>
</dbReference>
<feature type="chain" id="PRO_5040745380" description="V-ATPase proteolipid subunit C-like domain-containing protein" evidence="9">
    <location>
        <begin position="24"/>
        <end position="103"/>
    </location>
</feature>
<comment type="caution">
    <text evidence="8">Lacks conserved residue(s) required for the propagation of feature annotation.</text>
</comment>
<keyword evidence="9" id="KW-0732">Signal</keyword>
<evidence type="ECO:0000256" key="5">
    <source>
        <dbReference type="ARBA" id="ARBA00022989"/>
    </source>
</evidence>
<evidence type="ECO:0000256" key="7">
    <source>
        <dbReference type="ARBA" id="ARBA00023136"/>
    </source>
</evidence>
<dbReference type="SUPFAM" id="SSF81333">
    <property type="entry name" value="F1F0 ATP synthase subunit C"/>
    <property type="match status" value="1"/>
</dbReference>
<evidence type="ECO:0000313" key="12">
    <source>
        <dbReference type="Proteomes" id="UP001144372"/>
    </source>
</evidence>
<keyword evidence="7 8" id="KW-0472">Membrane</keyword>
<dbReference type="GO" id="GO:0033179">
    <property type="term" value="C:proton-transporting V-type ATPase, V0 domain"/>
    <property type="evidence" value="ECO:0007669"/>
    <property type="project" value="InterPro"/>
</dbReference>
<feature type="domain" description="V-ATPase proteolipid subunit C-like" evidence="10">
    <location>
        <begin position="40"/>
        <end position="99"/>
    </location>
</feature>
<dbReference type="EMBL" id="BSDR01000001">
    <property type="protein sequence ID" value="GLI34760.1"/>
    <property type="molecule type" value="Genomic_DNA"/>
</dbReference>
<dbReference type="InterPro" id="IPR002379">
    <property type="entry name" value="ATPase_proteolipid_c-like_dom"/>
</dbReference>
<comment type="caution">
    <text evidence="11">The sequence shown here is derived from an EMBL/GenBank/DDBJ whole genome shotgun (WGS) entry which is preliminary data.</text>
</comment>
<evidence type="ECO:0000313" key="11">
    <source>
        <dbReference type="EMBL" id="GLI34760.1"/>
    </source>
</evidence>
<feature type="signal peptide" evidence="9">
    <location>
        <begin position="1"/>
        <end position="23"/>
    </location>
</feature>
<keyword evidence="3 8" id="KW-0813">Transport</keyword>
<feature type="transmembrane region" description="Helical" evidence="8">
    <location>
        <begin position="39"/>
        <end position="66"/>
    </location>
</feature>
<name>A0A9W6FTT6_9BACT</name>
<dbReference type="RefSeq" id="WP_281794166.1">
    <property type="nucleotide sequence ID" value="NZ_BSDR01000001.1"/>
</dbReference>
<feature type="transmembrane region" description="Helical" evidence="8">
    <location>
        <begin position="78"/>
        <end position="101"/>
    </location>
</feature>
<accession>A0A9W6FTT6</accession>
<dbReference type="CDD" id="cd18120">
    <property type="entry name" value="ATP-synt_Vo_Ao_c"/>
    <property type="match status" value="1"/>
</dbReference>
<keyword evidence="4 8" id="KW-0812">Transmembrane</keyword>
<dbReference type="AlphaFoldDB" id="A0A9W6FTT6"/>
<evidence type="ECO:0000256" key="8">
    <source>
        <dbReference type="RuleBase" id="RU363060"/>
    </source>
</evidence>
<evidence type="ECO:0000256" key="1">
    <source>
        <dbReference type="ARBA" id="ARBA00004141"/>
    </source>
</evidence>
<keyword evidence="12" id="KW-1185">Reference proteome</keyword>
<comment type="subcellular location">
    <subcellularLocation>
        <location evidence="1">Membrane</location>
        <topology evidence="1">Multi-pass membrane protein</topology>
    </subcellularLocation>
</comment>
<evidence type="ECO:0000259" key="10">
    <source>
        <dbReference type="Pfam" id="PF00137"/>
    </source>
</evidence>